<dbReference type="EMBL" id="GGEC01018362">
    <property type="protein sequence ID" value="MBW98845.1"/>
    <property type="molecule type" value="Transcribed_RNA"/>
</dbReference>
<protein>
    <submittedName>
        <fullName evidence="1">Uncharacterized protein</fullName>
    </submittedName>
</protein>
<accession>A0A2P2JZK0</accession>
<evidence type="ECO:0000313" key="1">
    <source>
        <dbReference type="EMBL" id="MBW98845.1"/>
    </source>
</evidence>
<dbReference type="AlphaFoldDB" id="A0A2P2JZK0"/>
<name>A0A2P2JZK0_RHIMU</name>
<reference evidence="1" key="1">
    <citation type="submission" date="2018-02" db="EMBL/GenBank/DDBJ databases">
        <title>Rhizophora mucronata_Transcriptome.</title>
        <authorList>
            <person name="Meera S.P."/>
            <person name="Sreeshan A."/>
            <person name="Augustine A."/>
        </authorList>
    </citation>
    <scope>NUCLEOTIDE SEQUENCE</scope>
    <source>
        <tissue evidence="1">Leaf</tissue>
    </source>
</reference>
<organism evidence="1">
    <name type="scientific">Rhizophora mucronata</name>
    <name type="common">Asiatic mangrove</name>
    <dbReference type="NCBI Taxonomy" id="61149"/>
    <lineage>
        <taxon>Eukaryota</taxon>
        <taxon>Viridiplantae</taxon>
        <taxon>Streptophyta</taxon>
        <taxon>Embryophyta</taxon>
        <taxon>Tracheophyta</taxon>
        <taxon>Spermatophyta</taxon>
        <taxon>Magnoliopsida</taxon>
        <taxon>eudicotyledons</taxon>
        <taxon>Gunneridae</taxon>
        <taxon>Pentapetalae</taxon>
        <taxon>rosids</taxon>
        <taxon>fabids</taxon>
        <taxon>Malpighiales</taxon>
        <taxon>Rhizophoraceae</taxon>
        <taxon>Rhizophora</taxon>
    </lineage>
</organism>
<sequence length="50" mass="6163">MLLFKFWVNSKFTFPAFQALKKNFLLQKFSRFFSGGKQWNREREKGCRIR</sequence>
<proteinExistence type="predicted"/>